<dbReference type="SMART" id="SM00450">
    <property type="entry name" value="RHOD"/>
    <property type="match status" value="1"/>
</dbReference>
<evidence type="ECO:0000259" key="2">
    <source>
        <dbReference type="PROSITE" id="PS50206"/>
    </source>
</evidence>
<dbReference type="GO" id="GO:0016740">
    <property type="term" value="F:transferase activity"/>
    <property type="evidence" value="ECO:0007669"/>
    <property type="project" value="UniProtKB-KW"/>
</dbReference>
<dbReference type="Pfam" id="PF00581">
    <property type="entry name" value="Rhodanese"/>
    <property type="match status" value="1"/>
</dbReference>
<name>A0A239ANC1_9BACT</name>
<dbReference type="SUPFAM" id="SSF52821">
    <property type="entry name" value="Rhodanese/Cell cycle control phosphatase"/>
    <property type="match status" value="1"/>
</dbReference>
<feature type="domain" description="Rhodanese" evidence="2">
    <location>
        <begin position="47"/>
        <end position="136"/>
    </location>
</feature>
<dbReference type="InterPro" id="IPR001763">
    <property type="entry name" value="Rhodanese-like_dom"/>
</dbReference>
<dbReference type="CDD" id="cd00158">
    <property type="entry name" value="RHOD"/>
    <property type="match status" value="1"/>
</dbReference>
<proteinExistence type="predicted"/>
<keyword evidence="3" id="KW-0808">Transferase</keyword>
<dbReference type="Proteomes" id="UP000198480">
    <property type="component" value="Unassembled WGS sequence"/>
</dbReference>
<protein>
    <submittedName>
        <fullName evidence="3">Rhodanese-related sulfurtransferase</fullName>
    </submittedName>
</protein>
<reference evidence="4" key="1">
    <citation type="submission" date="2017-06" db="EMBL/GenBank/DDBJ databases">
        <authorList>
            <person name="Varghese N."/>
            <person name="Submissions S."/>
        </authorList>
    </citation>
    <scope>NUCLEOTIDE SEQUENCE [LARGE SCALE GENOMIC DNA]</scope>
    <source>
        <strain evidence="4">5C</strain>
    </source>
</reference>
<dbReference type="NCBIfam" id="NF045521">
    <property type="entry name" value="rhoda_near_glyco"/>
    <property type="match status" value="1"/>
</dbReference>
<dbReference type="PANTHER" id="PTHR43031">
    <property type="entry name" value="FAD-DEPENDENT OXIDOREDUCTASE"/>
    <property type="match status" value="1"/>
</dbReference>
<keyword evidence="4" id="KW-1185">Reference proteome</keyword>
<feature type="signal peptide" evidence="1">
    <location>
        <begin position="1"/>
        <end position="20"/>
    </location>
</feature>
<dbReference type="EMBL" id="FZOK01000001">
    <property type="protein sequence ID" value="SNR97145.1"/>
    <property type="molecule type" value="Genomic_DNA"/>
</dbReference>
<organism evidence="3 4">
    <name type="scientific">Belliella buryatensis</name>
    <dbReference type="NCBI Taxonomy" id="1500549"/>
    <lineage>
        <taxon>Bacteria</taxon>
        <taxon>Pseudomonadati</taxon>
        <taxon>Bacteroidota</taxon>
        <taxon>Cytophagia</taxon>
        <taxon>Cytophagales</taxon>
        <taxon>Cyclobacteriaceae</taxon>
        <taxon>Belliella</taxon>
    </lineage>
</organism>
<dbReference type="PANTHER" id="PTHR43031:SF1">
    <property type="entry name" value="PYRIDINE NUCLEOTIDE-DISULPHIDE OXIDOREDUCTASE"/>
    <property type="match status" value="1"/>
</dbReference>
<accession>A0A239ANC1</accession>
<feature type="chain" id="PRO_5012873235" evidence="1">
    <location>
        <begin position="21"/>
        <end position="162"/>
    </location>
</feature>
<dbReference type="RefSeq" id="WP_170932404.1">
    <property type="nucleotide sequence ID" value="NZ_FZOK01000001.1"/>
</dbReference>
<dbReference type="AlphaFoldDB" id="A0A239ANC1"/>
<gene>
    <name evidence="3" type="ORF">SAMN06295967_101291</name>
</gene>
<evidence type="ECO:0000313" key="4">
    <source>
        <dbReference type="Proteomes" id="UP000198480"/>
    </source>
</evidence>
<dbReference type="InterPro" id="IPR036873">
    <property type="entry name" value="Rhodanese-like_dom_sf"/>
</dbReference>
<dbReference type="PROSITE" id="PS50206">
    <property type="entry name" value="RHODANESE_3"/>
    <property type="match status" value="1"/>
</dbReference>
<evidence type="ECO:0000256" key="1">
    <source>
        <dbReference type="SAM" id="SignalP"/>
    </source>
</evidence>
<evidence type="ECO:0000313" key="3">
    <source>
        <dbReference type="EMBL" id="SNR97145.1"/>
    </source>
</evidence>
<keyword evidence="1" id="KW-0732">Signal</keyword>
<dbReference type="Gene3D" id="3.40.250.10">
    <property type="entry name" value="Rhodanese-like domain"/>
    <property type="match status" value="1"/>
</dbReference>
<sequence>MKFISSVFLLIFTTYTMANAQSFAYKTLLKGVYDSEFPVIYPENDSLIRKAVLLDTREKREYEVSHLENAKWVGYETFDLDLVKDIPKDQVVIVYCSIGARSQDIGKKLQASGYSQVYNLYGGIFHWVNEGNRVYNQNGQTTDIHPYSNTWGIWLNKGVKRY</sequence>
<dbReference type="InterPro" id="IPR050229">
    <property type="entry name" value="GlpE_sulfurtransferase"/>
</dbReference>